<dbReference type="Pfam" id="PF25917">
    <property type="entry name" value="BSH_RND"/>
    <property type="match status" value="1"/>
</dbReference>
<dbReference type="Pfam" id="PF25954">
    <property type="entry name" value="Beta-barrel_RND_2"/>
    <property type="match status" value="1"/>
</dbReference>
<dbReference type="InterPro" id="IPR058625">
    <property type="entry name" value="MdtA-like_BSH"/>
</dbReference>
<dbReference type="EMBL" id="DF820464">
    <property type="protein sequence ID" value="GAK56179.1"/>
    <property type="molecule type" value="Genomic_DNA"/>
</dbReference>
<name>A0A081BV24_VECG1</name>
<dbReference type="GO" id="GO:0015562">
    <property type="term" value="F:efflux transmembrane transporter activity"/>
    <property type="evidence" value="ECO:0007669"/>
    <property type="project" value="TreeGrafter"/>
</dbReference>
<reference evidence="5" key="1">
    <citation type="journal article" date="2015" name="PeerJ">
        <title>First genomic representation of candidate bacterial phylum KSB3 points to enhanced environmental sensing as a trigger of wastewater bulking.</title>
        <authorList>
            <person name="Sekiguchi Y."/>
            <person name="Ohashi A."/>
            <person name="Parks D.H."/>
            <person name="Yamauchi T."/>
            <person name="Tyson G.W."/>
            <person name="Hugenholtz P."/>
        </authorList>
    </citation>
    <scope>NUCLEOTIDE SEQUENCE [LARGE SCALE GENOMIC DNA]</scope>
</reference>
<dbReference type="NCBIfam" id="TIGR01730">
    <property type="entry name" value="RND_mfp"/>
    <property type="match status" value="1"/>
</dbReference>
<accession>A0A081BV24</accession>
<dbReference type="InterPro" id="IPR006143">
    <property type="entry name" value="RND_pump_MFP"/>
</dbReference>
<evidence type="ECO:0000259" key="4">
    <source>
        <dbReference type="Pfam" id="PF25954"/>
    </source>
</evidence>
<keyword evidence="6" id="KW-1185">Reference proteome</keyword>
<sequence length="445" mass="47458">MKKIFLFILIVGGLGLGGALFLQRSSVSKQETEYTFGVVTRADLENIVSSTGTLSAVGTVEVGSQISGTVERVLVDYNDKVTKGQLLAVVDTTVLEASVREAKAAVSKAQAQYNQAHAEHDRNKKLFDQGFLSEMSLLTFKTNVQTAYASLVSAKEALKKTETNVGYANICSPIDGTVIERSIDAGQTIAASMSAPTLFTIAEDLAKMQIEASVDESDIGQIQENMSVRFTVQAYPDEEFTGTVRQIRLKPTTVQDVVNYTVIVDASNERHLLLPGMTATVDFLVEERRDVLLVPNAALNFQAPQELVETLRQQFQARSADSQGDSPPQRPGGSGGNFGPPGPNAEAGMRPAGQMSNSPRFGANAGPQNMGRVFYLDETGQPQLARFIPGATDGVVTEVVQSAQLQEGVRVITGVGTTQKTSTKTNGLSFPIPGVGGPPGGRPPF</sequence>
<feature type="compositionally biased region" description="Polar residues" evidence="2">
    <location>
        <begin position="314"/>
        <end position="326"/>
    </location>
</feature>
<evidence type="ECO:0000259" key="3">
    <source>
        <dbReference type="Pfam" id="PF25917"/>
    </source>
</evidence>
<dbReference type="Gene3D" id="2.40.30.170">
    <property type="match status" value="1"/>
</dbReference>
<evidence type="ECO:0000256" key="1">
    <source>
        <dbReference type="ARBA" id="ARBA00009477"/>
    </source>
</evidence>
<dbReference type="PANTHER" id="PTHR30469">
    <property type="entry name" value="MULTIDRUG RESISTANCE PROTEIN MDTA"/>
    <property type="match status" value="1"/>
</dbReference>
<evidence type="ECO:0000256" key="2">
    <source>
        <dbReference type="SAM" id="MobiDB-lite"/>
    </source>
</evidence>
<comment type="similarity">
    <text evidence="1">Belongs to the membrane fusion protein (MFP) (TC 8.A.1) family.</text>
</comment>
<feature type="domain" description="CusB-like beta-barrel" evidence="4">
    <location>
        <begin position="210"/>
        <end position="283"/>
    </location>
</feature>
<dbReference type="STRING" id="1499967.U27_03141"/>
<dbReference type="AlphaFoldDB" id="A0A081BV24"/>
<dbReference type="GO" id="GO:1990281">
    <property type="term" value="C:efflux pump complex"/>
    <property type="evidence" value="ECO:0007669"/>
    <property type="project" value="TreeGrafter"/>
</dbReference>
<dbReference type="InterPro" id="IPR058792">
    <property type="entry name" value="Beta-barrel_RND_2"/>
</dbReference>
<dbReference type="Gene3D" id="1.10.287.470">
    <property type="entry name" value="Helix hairpin bin"/>
    <property type="match status" value="1"/>
</dbReference>
<dbReference type="PANTHER" id="PTHR30469:SF33">
    <property type="entry name" value="SLR1207 PROTEIN"/>
    <property type="match status" value="1"/>
</dbReference>
<proteinExistence type="inferred from homology"/>
<dbReference type="Proteomes" id="UP000030661">
    <property type="component" value="Unassembled WGS sequence"/>
</dbReference>
<evidence type="ECO:0000313" key="6">
    <source>
        <dbReference type="Proteomes" id="UP000030661"/>
    </source>
</evidence>
<protein>
    <submittedName>
        <fullName evidence="5">Efflux transporter, RND family, MFP subunit</fullName>
    </submittedName>
</protein>
<dbReference type="SUPFAM" id="SSF111369">
    <property type="entry name" value="HlyD-like secretion proteins"/>
    <property type="match status" value="1"/>
</dbReference>
<dbReference type="Gene3D" id="2.40.50.100">
    <property type="match status" value="1"/>
</dbReference>
<dbReference type="HOGENOM" id="CLU_018816_14_1_0"/>
<feature type="region of interest" description="Disordered" evidence="2">
    <location>
        <begin position="314"/>
        <end position="366"/>
    </location>
</feature>
<dbReference type="eggNOG" id="COG0845">
    <property type="taxonomic scope" value="Bacteria"/>
</dbReference>
<organism evidence="5">
    <name type="scientific">Vecturithrix granuli</name>
    <dbReference type="NCBI Taxonomy" id="1499967"/>
    <lineage>
        <taxon>Bacteria</taxon>
        <taxon>Candidatus Moduliflexota</taxon>
        <taxon>Candidatus Vecturitrichia</taxon>
        <taxon>Candidatus Vecturitrichales</taxon>
        <taxon>Candidatus Vecturitrichaceae</taxon>
        <taxon>Candidatus Vecturithrix</taxon>
    </lineage>
</organism>
<feature type="domain" description="Multidrug resistance protein MdtA-like barrel-sandwich hybrid" evidence="3">
    <location>
        <begin position="59"/>
        <end position="197"/>
    </location>
</feature>
<gene>
    <name evidence="5" type="ORF">U27_03141</name>
</gene>
<evidence type="ECO:0000313" key="5">
    <source>
        <dbReference type="EMBL" id="GAK56179.1"/>
    </source>
</evidence>